<evidence type="ECO:0000313" key="2">
    <source>
        <dbReference type="Proteomes" id="UP000095283"/>
    </source>
</evidence>
<protein>
    <submittedName>
        <fullName evidence="3">Non-specific serine/threonine protein kinase</fullName>
    </submittedName>
</protein>
<proteinExistence type="predicted"/>
<name>A0A1I7WZN6_HETBA</name>
<dbReference type="AlphaFoldDB" id="A0A1I7WZN6"/>
<reference evidence="3" key="1">
    <citation type="submission" date="2016-11" db="UniProtKB">
        <authorList>
            <consortium name="WormBaseParasite"/>
        </authorList>
    </citation>
    <scope>IDENTIFICATION</scope>
</reference>
<evidence type="ECO:0000313" key="3">
    <source>
        <dbReference type="WBParaSite" id="Hba_10660"/>
    </source>
</evidence>
<feature type="signal peptide" evidence="1">
    <location>
        <begin position="1"/>
        <end position="18"/>
    </location>
</feature>
<keyword evidence="2" id="KW-1185">Reference proteome</keyword>
<dbReference type="Proteomes" id="UP000095283">
    <property type="component" value="Unplaced"/>
</dbReference>
<organism evidence="2 3">
    <name type="scientific">Heterorhabditis bacteriophora</name>
    <name type="common">Entomopathogenic nematode worm</name>
    <dbReference type="NCBI Taxonomy" id="37862"/>
    <lineage>
        <taxon>Eukaryota</taxon>
        <taxon>Metazoa</taxon>
        <taxon>Ecdysozoa</taxon>
        <taxon>Nematoda</taxon>
        <taxon>Chromadorea</taxon>
        <taxon>Rhabditida</taxon>
        <taxon>Rhabditina</taxon>
        <taxon>Rhabditomorpha</taxon>
        <taxon>Strongyloidea</taxon>
        <taxon>Heterorhabditidae</taxon>
        <taxon>Heterorhabditis</taxon>
    </lineage>
</organism>
<keyword evidence="1" id="KW-0732">Signal</keyword>
<feature type="chain" id="PRO_5009310896" evidence="1">
    <location>
        <begin position="19"/>
        <end position="458"/>
    </location>
</feature>
<sequence>MSIFFLRFLLWIKNEVNSCHERAEEERAIYIVSLCDSIRGISQRGAVLSNGHIESVMTLISDLLDANNSHVVLVPLLDTCLTVSELYSHVFMAHFEEIVDFTIGWFVEDSLPSSVSDKCYEVISGLNKFWRQEPEFGKQLMLHFLEDITGFVEDSEKQGTLCESLSKARSILKVLSSILEIFVEFSNLDKAYDYVNIITEKALISCKDNIIRLGSIRSYAVADFFSGYCKILLIPALVYDGKNPDLISQCNSTIICLMCKFKSTQSALTVFIDYFVKVYIYIYKHLIPCVSLQISSRISSSIETELFFRHDYFLPNSEWLLDGSRNSVIKESLSSRFAQIQLLTLIKLLSCHLVWPSSRSLVAEWLHGLISGLSDSVLNTLSNRSEWQQLKSVLRKNILVEDCHDRVRSIAARLRALDARSVQEVSDLTKTAISKIRNCDEVGGMNIWASLDMRIYLR</sequence>
<dbReference type="WBParaSite" id="Hba_10660">
    <property type="protein sequence ID" value="Hba_10660"/>
    <property type="gene ID" value="Hba_10660"/>
</dbReference>
<evidence type="ECO:0000256" key="1">
    <source>
        <dbReference type="SAM" id="SignalP"/>
    </source>
</evidence>
<accession>A0A1I7WZN6</accession>